<dbReference type="Proteomes" id="UP000095255">
    <property type="component" value="Unassembled WGS sequence"/>
</dbReference>
<feature type="signal peptide" evidence="1">
    <location>
        <begin position="1"/>
        <end position="21"/>
    </location>
</feature>
<comment type="caution">
    <text evidence="2">The sequence shown here is derived from an EMBL/GenBank/DDBJ whole genome shotgun (WGS) entry which is preliminary data.</text>
</comment>
<dbReference type="OrthoDB" id="9814800at2"/>
<protein>
    <submittedName>
        <fullName evidence="2">Uncharacterized protein</fullName>
    </submittedName>
</protein>
<reference evidence="2 3" key="1">
    <citation type="submission" date="2016-09" db="EMBL/GenBank/DDBJ databases">
        <title>Desulfuribacillus arsenicus sp. nov., an obligately anaerobic, dissimilatory arsenic- and antimonate-reducing bacterium isolated from anoxic sediments.</title>
        <authorList>
            <person name="Abin C.A."/>
            <person name="Hollibaugh J.T."/>
        </authorList>
    </citation>
    <scope>NUCLEOTIDE SEQUENCE [LARGE SCALE GENOMIC DNA]</scope>
    <source>
        <strain evidence="2 3">MLFW-2</strain>
    </source>
</reference>
<proteinExistence type="predicted"/>
<sequence>MNFKRIVLFALILTIAVLSVACAPKDAVDRPDKQPMPVPATIPHSVEADTNCSMCHNVESPELVAAHAKFEIANVQCLDCHERGEAPTGLVKPANHKDNAAFAQCATCHVGGAMLPAVPPHALDGTYADCSFCHDITYKEGQAAPAAPALVKPASHKDNPMYDACATCHVGGAMLPKVPPHALDGTYADCKTCHEISYK</sequence>
<accession>A0A1E5L932</accession>
<evidence type="ECO:0000313" key="2">
    <source>
        <dbReference type="EMBL" id="OEH86655.1"/>
    </source>
</evidence>
<dbReference type="EMBL" id="MJAT01000002">
    <property type="protein sequence ID" value="OEH86655.1"/>
    <property type="molecule type" value="Genomic_DNA"/>
</dbReference>
<dbReference type="Gene3D" id="3.90.10.10">
    <property type="entry name" value="Cytochrome C3"/>
    <property type="match status" value="2"/>
</dbReference>
<dbReference type="PROSITE" id="PS51257">
    <property type="entry name" value="PROKAR_LIPOPROTEIN"/>
    <property type="match status" value="1"/>
</dbReference>
<evidence type="ECO:0000313" key="3">
    <source>
        <dbReference type="Proteomes" id="UP000095255"/>
    </source>
</evidence>
<dbReference type="RefSeq" id="WP_069701021.1">
    <property type="nucleotide sequence ID" value="NZ_MJAT01000002.1"/>
</dbReference>
<name>A0A1E5L932_9FIRM</name>
<feature type="chain" id="PRO_5038424654" evidence="1">
    <location>
        <begin position="22"/>
        <end position="199"/>
    </location>
</feature>
<organism evidence="2 3">
    <name type="scientific">Desulfuribacillus stibiiarsenatis</name>
    <dbReference type="NCBI Taxonomy" id="1390249"/>
    <lineage>
        <taxon>Bacteria</taxon>
        <taxon>Bacillati</taxon>
        <taxon>Bacillota</taxon>
        <taxon>Desulfuribacillia</taxon>
        <taxon>Desulfuribacillales</taxon>
        <taxon>Desulfuribacillaceae</taxon>
        <taxon>Desulfuribacillus</taxon>
    </lineage>
</organism>
<gene>
    <name evidence="2" type="ORF">BHU72_10415</name>
</gene>
<evidence type="ECO:0000256" key="1">
    <source>
        <dbReference type="SAM" id="SignalP"/>
    </source>
</evidence>
<dbReference type="InterPro" id="IPR036280">
    <property type="entry name" value="Multihaem_cyt_sf"/>
</dbReference>
<dbReference type="SUPFAM" id="SSF48695">
    <property type="entry name" value="Multiheme cytochromes"/>
    <property type="match status" value="1"/>
</dbReference>
<keyword evidence="3" id="KW-1185">Reference proteome</keyword>
<dbReference type="AlphaFoldDB" id="A0A1E5L932"/>
<dbReference type="STRING" id="1390249.BHU72_10415"/>
<keyword evidence="1" id="KW-0732">Signal</keyword>